<gene>
    <name evidence="2" type="ORF">CVT26_008113</name>
</gene>
<name>A0A409YJT0_9AGAR</name>
<dbReference type="EMBL" id="NHYE01000755">
    <property type="protein sequence ID" value="PPR03270.1"/>
    <property type="molecule type" value="Genomic_DNA"/>
</dbReference>
<feature type="region of interest" description="Disordered" evidence="1">
    <location>
        <begin position="178"/>
        <end position="204"/>
    </location>
</feature>
<accession>A0A409YJT0</accession>
<feature type="compositionally biased region" description="Polar residues" evidence="1">
    <location>
        <begin position="179"/>
        <end position="204"/>
    </location>
</feature>
<evidence type="ECO:0000256" key="1">
    <source>
        <dbReference type="SAM" id="MobiDB-lite"/>
    </source>
</evidence>
<reference evidence="2 3" key="1">
    <citation type="journal article" date="2018" name="Evol. Lett.">
        <title>Horizontal gene cluster transfer increased hallucinogenic mushroom diversity.</title>
        <authorList>
            <person name="Reynolds H.T."/>
            <person name="Vijayakumar V."/>
            <person name="Gluck-Thaler E."/>
            <person name="Korotkin H.B."/>
            <person name="Matheny P.B."/>
            <person name="Slot J.C."/>
        </authorList>
    </citation>
    <scope>NUCLEOTIDE SEQUENCE [LARGE SCALE GENOMIC DNA]</scope>
    <source>
        <strain evidence="2 3">SRW20</strain>
    </source>
</reference>
<dbReference type="STRING" id="231916.A0A409YJT0"/>
<keyword evidence="3" id="KW-1185">Reference proteome</keyword>
<sequence length="204" mass="21759">MGLVFGNHVCSRKFSLFLTVFLAIHIISGTLEKRSSGLSPDSSPSSFISTAVLPECRLLLMGITSMATALSSHPYSLAQHKQSGIGIRKSFEDSRSGNPIMKAPSFETVLASFKTGGTYGLVFVSTHAVLQANAHIVSVSGDTFGYIRRSGSTLLPAQLSTLHLVDIFRIARLPHSRPSKSQWSSILPSTPPVSTSGPISPCTL</sequence>
<evidence type="ECO:0000313" key="2">
    <source>
        <dbReference type="EMBL" id="PPR03270.1"/>
    </source>
</evidence>
<proteinExistence type="predicted"/>
<dbReference type="AlphaFoldDB" id="A0A409YJT0"/>
<protein>
    <submittedName>
        <fullName evidence="2">Uncharacterized protein</fullName>
    </submittedName>
</protein>
<organism evidence="2 3">
    <name type="scientific">Gymnopilus dilepis</name>
    <dbReference type="NCBI Taxonomy" id="231916"/>
    <lineage>
        <taxon>Eukaryota</taxon>
        <taxon>Fungi</taxon>
        <taxon>Dikarya</taxon>
        <taxon>Basidiomycota</taxon>
        <taxon>Agaricomycotina</taxon>
        <taxon>Agaricomycetes</taxon>
        <taxon>Agaricomycetidae</taxon>
        <taxon>Agaricales</taxon>
        <taxon>Agaricineae</taxon>
        <taxon>Hymenogastraceae</taxon>
        <taxon>Gymnopilus</taxon>
    </lineage>
</organism>
<dbReference type="Proteomes" id="UP000284706">
    <property type="component" value="Unassembled WGS sequence"/>
</dbReference>
<comment type="caution">
    <text evidence="2">The sequence shown here is derived from an EMBL/GenBank/DDBJ whole genome shotgun (WGS) entry which is preliminary data.</text>
</comment>
<evidence type="ECO:0000313" key="3">
    <source>
        <dbReference type="Proteomes" id="UP000284706"/>
    </source>
</evidence>
<dbReference type="InParanoid" id="A0A409YJT0"/>